<gene>
    <name evidence="3" type="ORF">EV137_4027</name>
</gene>
<feature type="transmembrane region" description="Helical" evidence="2">
    <location>
        <begin position="316"/>
        <end position="332"/>
    </location>
</feature>
<comment type="caution">
    <text evidence="3">The sequence shown here is derived from an EMBL/GenBank/DDBJ whole genome shotgun (WGS) entry which is preliminary data.</text>
</comment>
<feature type="transmembrane region" description="Helical" evidence="2">
    <location>
        <begin position="247"/>
        <end position="266"/>
    </location>
</feature>
<feature type="transmembrane region" description="Helical" evidence="2">
    <location>
        <begin position="440"/>
        <end position="459"/>
    </location>
</feature>
<feature type="transmembrane region" description="Helical" evidence="2">
    <location>
        <begin position="552"/>
        <end position="572"/>
    </location>
</feature>
<reference evidence="3 4" key="1">
    <citation type="submission" date="2019-03" db="EMBL/GenBank/DDBJ databases">
        <title>Genomic Encyclopedia of Type Strains, Phase III (KMG-III): the genomes of soil and plant-associated and newly described type strains.</title>
        <authorList>
            <person name="Whitman W."/>
        </authorList>
    </citation>
    <scope>NUCLEOTIDE SEQUENCE [LARGE SCALE GENOMIC DNA]</scope>
    <source>
        <strain evidence="3 4">VKMAc-2574</strain>
    </source>
</reference>
<proteinExistence type="predicted"/>
<evidence type="ECO:0000313" key="4">
    <source>
        <dbReference type="Proteomes" id="UP000295060"/>
    </source>
</evidence>
<dbReference type="EMBL" id="SODU01000002">
    <property type="protein sequence ID" value="TDW90215.1"/>
    <property type="molecule type" value="Genomic_DNA"/>
</dbReference>
<feature type="transmembrane region" description="Helical" evidence="2">
    <location>
        <begin position="465"/>
        <end position="485"/>
    </location>
</feature>
<dbReference type="RefSeq" id="WP_202871048.1">
    <property type="nucleotide sequence ID" value="NZ_SODU01000002.1"/>
</dbReference>
<feature type="transmembrane region" description="Helical" evidence="2">
    <location>
        <begin position="286"/>
        <end position="304"/>
    </location>
</feature>
<feature type="transmembrane region" description="Helical" evidence="2">
    <location>
        <begin position="97"/>
        <end position="115"/>
    </location>
</feature>
<feature type="compositionally biased region" description="Pro residues" evidence="1">
    <location>
        <begin position="724"/>
        <end position="746"/>
    </location>
</feature>
<evidence type="ECO:0000313" key="3">
    <source>
        <dbReference type="EMBL" id="TDW90215.1"/>
    </source>
</evidence>
<evidence type="ECO:0000256" key="1">
    <source>
        <dbReference type="SAM" id="MobiDB-lite"/>
    </source>
</evidence>
<feature type="transmembrane region" description="Helical" evidence="2">
    <location>
        <begin position="127"/>
        <end position="145"/>
    </location>
</feature>
<keyword evidence="2" id="KW-0812">Transmembrane</keyword>
<feature type="transmembrane region" description="Helical" evidence="2">
    <location>
        <begin position="523"/>
        <end position="545"/>
    </location>
</feature>
<feature type="transmembrane region" description="Helical" evidence="2">
    <location>
        <begin position="16"/>
        <end position="33"/>
    </location>
</feature>
<feature type="transmembrane region" description="Helical" evidence="2">
    <location>
        <begin position="220"/>
        <end position="240"/>
    </location>
</feature>
<protein>
    <submittedName>
        <fullName evidence="3">Uncharacterized protein</fullName>
    </submittedName>
</protein>
<feature type="transmembrane region" description="Helical" evidence="2">
    <location>
        <begin position="338"/>
        <end position="354"/>
    </location>
</feature>
<feature type="compositionally biased region" description="Low complexity" evidence="1">
    <location>
        <begin position="787"/>
        <end position="813"/>
    </location>
</feature>
<keyword evidence="2" id="KW-1133">Transmembrane helix</keyword>
<feature type="transmembrane region" description="Helical" evidence="2">
    <location>
        <begin position="72"/>
        <end position="91"/>
    </location>
</feature>
<accession>A0ABY2FFR9</accession>
<evidence type="ECO:0000256" key="2">
    <source>
        <dbReference type="SAM" id="Phobius"/>
    </source>
</evidence>
<keyword evidence="4" id="KW-1185">Reference proteome</keyword>
<feature type="region of interest" description="Disordered" evidence="1">
    <location>
        <begin position="722"/>
        <end position="813"/>
    </location>
</feature>
<sequence length="813" mass="86772">MIRPGKRLAAGRGKRTAALMSLPVLPLAWFVALQEHPPWMAAAYLAYLLIVIVVPGTMFWRRLTGGAGWRSADVILGTAFGLAVEALLYPLGMLFEMPFAALLMPALALGMLRGLPRRKLPERPTPWWSMAGAMVAVGVAAAWFVRVGSQLVPLDGSDALRPNSDTPHNLALAGEVTHHFPPKIPYADGGWLTSHWAAYEHIASTHWITSVPLDVLTHRMVPFAWILLTVLGAAAVGMLLTGRAVAAPIAAGLVVAGGDLVAWPWAVSDRVFADGPFSLGGLTSPSQAFSTVLLLPLIAVTASLLRRRAGTTRAELFRLFVAAGVLVAALALTKATTLPVYATGLAVAWIYLTVRRGRLNLRALVLGVGVAAAYTLTFFVVLRGAASSVRFDPGATFESLADRMGGGSAVAVIAVVVVVGWAMPVVGALLIRRRVARDPMVVFLVAGFVAAVLGASLLADRGDTQLFFVRTGFVFGVLLATWGLGSLERRQYWVAGIAIAIGVAAIYWGRYRSPKSCTTANCFGQGLAVALVIAVLGIGVFGLVLRGSRRTWAVIAVAVLVGTTVSPTVASVRRFANPPLTSYESIAPGGIEAARFIRRNSGSNDRIATNVHCHQPRASHCQTGSYWIAGYAERRVLVEGWAYRARVDDSYPAGVQGPYWNQDELRLNDEVFSNPSRQLIETLRTTYGVQWLLLDERVSAPPKNLDKLTELRFQLGTIRVYQIYPPPPENPFPTRTPSPTGTPTPGFPTQTPGSPSSTPGSPSTSFPTGTQFPGQTQPTQPSPTGPLPTSTTPTFPTTPVPTQITTTPGLNSP</sequence>
<feature type="transmembrane region" description="Helical" evidence="2">
    <location>
        <begin position="361"/>
        <end position="386"/>
    </location>
</feature>
<feature type="transmembrane region" description="Helical" evidence="2">
    <location>
        <begin position="492"/>
        <end position="511"/>
    </location>
</feature>
<name>A0ABY2FFR9_9ACTN</name>
<feature type="compositionally biased region" description="Low complexity" evidence="1">
    <location>
        <begin position="747"/>
        <end position="779"/>
    </location>
</feature>
<feature type="transmembrane region" description="Helical" evidence="2">
    <location>
        <begin position="406"/>
        <end position="431"/>
    </location>
</feature>
<keyword evidence="2" id="KW-0472">Membrane</keyword>
<dbReference type="Proteomes" id="UP000295060">
    <property type="component" value="Unassembled WGS sequence"/>
</dbReference>
<organism evidence="3 4">
    <name type="scientific">Kribbella pratensis</name>
    <dbReference type="NCBI Taxonomy" id="2512112"/>
    <lineage>
        <taxon>Bacteria</taxon>
        <taxon>Bacillati</taxon>
        <taxon>Actinomycetota</taxon>
        <taxon>Actinomycetes</taxon>
        <taxon>Propionibacteriales</taxon>
        <taxon>Kribbellaceae</taxon>
        <taxon>Kribbella</taxon>
    </lineage>
</organism>
<feature type="transmembrane region" description="Helical" evidence="2">
    <location>
        <begin position="39"/>
        <end position="60"/>
    </location>
</feature>